<sequence>MKHFLRQLGPGLLFAGAAIGVSHLVQSTRAGADYGFGLIWALVLIHIIKYPFFQFGPRYAASTGKSLLDGYKKLGKIVLVIYFVINLLTIFTIQTAVTIVTAGIATYIFGIDWSITTWSLLITGICTIILLLGRYKLLDNLMKFIVITLTISTIIAVSIAGLEPHQEADFSQILPSDALGVAFLIAFMGWMPAPLDISIWHSLWSLEKAKSGKLTRKSAIFDFNIGYIGTISVGICFVALGALVMHNTGQSFNTNGVTFAKDLIDMYTISLGDWAFYLIGIAALTTMFSTTLTTLDASPRAMAKTIDLIIDKPIKHGYSVWMVILILGTGCILLFLTNEMGTLVQVATVLSFLTAPFFAIANYYAINSKEVPEADKPSKGLKIFSWLGIVLLIAFSIWYLSTLF</sequence>
<feature type="transmembrane region" description="Helical" evidence="5">
    <location>
        <begin position="115"/>
        <end position="132"/>
    </location>
</feature>
<evidence type="ECO:0000256" key="1">
    <source>
        <dbReference type="ARBA" id="ARBA00004141"/>
    </source>
</evidence>
<keyword evidence="2 5" id="KW-0812">Transmembrane</keyword>
<dbReference type="Pfam" id="PF01566">
    <property type="entry name" value="Nramp"/>
    <property type="match status" value="1"/>
</dbReference>
<dbReference type="GO" id="GO:0005886">
    <property type="term" value="C:plasma membrane"/>
    <property type="evidence" value="ECO:0007669"/>
    <property type="project" value="TreeGrafter"/>
</dbReference>
<evidence type="ECO:0000256" key="3">
    <source>
        <dbReference type="ARBA" id="ARBA00022989"/>
    </source>
</evidence>
<dbReference type="Gene3D" id="1.20.1740.10">
    <property type="entry name" value="Amino acid/polyamine transporter I"/>
    <property type="match status" value="1"/>
</dbReference>
<accession>A0A4Q0PF40</accession>
<evidence type="ECO:0000256" key="4">
    <source>
        <dbReference type="ARBA" id="ARBA00023136"/>
    </source>
</evidence>
<gene>
    <name evidence="6" type="ORF">DSL99_3530</name>
</gene>
<dbReference type="RefSeq" id="WP_073100533.1">
    <property type="nucleotide sequence ID" value="NZ_QOVL01000022.1"/>
</dbReference>
<dbReference type="GO" id="GO:0005384">
    <property type="term" value="F:manganese ion transmembrane transporter activity"/>
    <property type="evidence" value="ECO:0007669"/>
    <property type="project" value="TreeGrafter"/>
</dbReference>
<comment type="caution">
    <text evidence="6">The sequence shown here is derived from an EMBL/GenBank/DDBJ whole genome shotgun (WGS) entry which is preliminary data.</text>
</comment>
<evidence type="ECO:0000313" key="6">
    <source>
        <dbReference type="EMBL" id="RXG25495.1"/>
    </source>
</evidence>
<feature type="transmembrane region" description="Helical" evidence="5">
    <location>
        <begin position="318"/>
        <end position="337"/>
    </location>
</feature>
<feature type="transmembrane region" description="Helical" evidence="5">
    <location>
        <begin position="274"/>
        <end position="297"/>
    </location>
</feature>
<dbReference type="PANTHER" id="PTHR11706">
    <property type="entry name" value="SOLUTE CARRIER PROTEIN FAMILY 11 MEMBER"/>
    <property type="match status" value="1"/>
</dbReference>
<feature type="transmembrane region" description="Helical" evidence="5">
    <location>
        <begin position="77"/>
        <end position="109"/>
    </location>
</feature>
<reference evidence="6 7" key="1">
    <citation type="submission" date="2018-07" db="EMBL/GenBank/DDBJ databases">
        <title>Leeuwenhoekiella genomics.</title>
        <authorList>
            <person name="Tahon G."/>
            <person name="Willems A."/>
        </authorList>
    </citation>
    <scope>NUCLEOTIDE SEQUENCE [LARGE SCALE GENOMIC DNA]</scope>
    <source>
        <strain evidence="6 7">LMG 1345</strain>
    </source>
</reference>
<dbReference type="STRING" id="1122159.SAMN02745246_03555"/>
<feature type="transmembrane region" description="Helical" evidence="5">
    <location>
        <begin position="144"/>
        <end position="162"/>
    </location>
</feature>
<dbReference type="EMBL" id="QOVL01000022">
    <property type="protein sequence ID" value="RXG25495.1"/>
    <property type="molecule type" value="Genomic_DNA"/>
</dbReference>
<feature type="transmembrane region" description="Helical" evidence="5">
    <location>
        <begin position="383"/>
        <end position="401"/>
    </location>
</feature>
<feature type="transmembrane region" description="Helical" evidence="5">
    <location>
        <begin position="182"/>
        <end position="204"/>
    </location>
</feature>
<dbReference type="NCBIfam" id="NF037982">
    <property type="entry name" value="Nramp_1"/>
    <property type="match status" value="1"/>
</dbReference>
<comment type="subcellular location">
    <subcellularLocation>
        <location evidence="1">Membrane</location>
        <topology evidence="1">Multi-pass membrane protein</topology>
    </subcellularLocation>
</comment>
<evidence type="ECO:0000256" key="5">
    <source>
        <dbReference type="SAM" id="Phobius"/>
    </source>
</evidence>
<feature type="transmembrane region" description="Helical" evidence="5">
    <location>
        <begin position="343"/>
        <end position="363"/>
    </location>
</feature>
<dbReference type="InterPro" id="IPR001046">
    <property type="entry name" value="NRAMP_fam"/>
</dbReference>
<feature type="transmembrane region" description="Helical" evidence="5">
    <location>
        <begin position="225"/>
        <end position="245"/>
    </location>
</feature>
<dbReference type="PANTHER" id="PTHR11706:SF3">
    <property type="entry name" value="METAL ION TRANSPORT PROTEIN"/>
    <property type="match status" value="1"/>
</dbReference>
<keyword evidence="4 5" id="KW-0472">Membrane</keyword>
<dbReference type="AlphaFoldDB" id="A0A4Q0PF40"/>
<evidence type="ECO:0000313" key="7">
    <source>
        <dbReference type="Proteomes" id="UP000290608"/>
    </source>
</evidence>
<organism evidence="6 7">
    <name type="scientific">Leeuwenhoekiella marinoflava</name>
    <dbReference type="NCBI Taxonomy" id="988"/>
    <lineage>
        <taxon>Bacteria</taxon>
        <taxon>Pseudomonadati</taxon>
        <taxon>Bacteroidota</taxon>
        <taxon>Flavobacteriia</taxon>
        <taxon>Flavobacteriales</taxon>
        <taxon>Flavobacteriaceae</taxon>
        <taxon>Leeuwenhoekiella</taxon>
    </lineage>
</organism>
<dbReference type="GO" id="GO:0015086">
    <property type="term" value="F:cadmium ion transmembrane transporter activity"/>
    <property type="evidence" value="ECO:0007669"/>
    <property type="project" value="TreeGrafter"/>
</dbReference>
<feature type="transmembrane region" description="Helical" evidence="5">
    <location>
        <begin position="37"/>
        <end position="56"/>
    </location>
</feature>
<evidence type="ECO:0000256" key="2">
    <source>
        <dbReference type="ARBA" id="ARBA00022692"/>
    </source>
</evidence>
<protein>
    <submittedName>
        <fullName evidence="6">Mn2+/Fe2+ NRAMP family transporter</fullName>
    </submittedName>
</protein>
<proteinExistence type="predicted"/>
<dbReference type="Proteomes" id="UP000290608">
    <property type="component" value="Unassembled WGS sequence"/>
</dbReference>
<dbReference type="GO" id="GO:0034755">
    <property type="term" value="P:iron ion transmembrane transport"/>
    <property type="evidence" value="ECO:0007669"/>
    <property type="project" value="TreeGrafter"/>
</dbReference>
<keyword evidence="3 5" id="KW-1133">Transmembrane helix</keyword>
<name>A0A4Q0PF40_9FLAO</name>